<dbReference type="STRING" id="139723.A0A182MU18"/>
<accession>A0A182MU18</accession>
<dbReference type="Proteomes" id="UP000075883">
    <property type="component" value="Unassembled WGS sequence"/>
</dbReference>
<protein>
    <recommendedName>
        <fullName evidence="3">MD-2-related lipid-recognition domain-containing protein</fullName>
    </recommendedName>
</protein>
<sequence length="154" mass="17863">MQYGLPTVQLCMVALFCSEHQTFGTKLTYERTEQTLGQDMSWFDLRCNLDVFYSRLGNQQFNYMPIKLPTAGICQFMNNLHENYESYWDVLENAPEPGECPITKRVIRVAESEFPTDAVPQVVIRNGLYKATFHCYLHGKEVLTYSVYLKATDH</sequence>
<dbReference type="PANTHER" id="PTHR21112">
    <property type="entry name" value="CHEMOSENSORY PROTEIN A 29A-RELATED"/>
    <property type="match status" value="1"/>
</dbReference>
<dbReference type="EnsemblMetazoa" id="ACUA026245-RA">
    <property type="protein sequence ID" value="ACUA026245-PA"/>
    <property type="gene ID" value="ACUA026245"/>
</dbReference>
<dbReference type="EMBL" id="AXCM01015186">
    <property type="status" value="NOT_ANNOTATED_CDS"/>
    <property type="molecule type" value="Genomic_DNA"/>
</dbReference>
<evidence type="ECO:0008006" key="3">
    <source>
        <dbReference type="Google" id="ProtNLM"/>
    </source>
</evidence>
<name>A0A182MU18_9DIPT</name>
<proteinExistence type="predicted"/>
<evidence type="ECO:0000313" key="2">
    <source>
        <dbReference type="Proteomes" id="UP000075883"/>
    </source>
</evidence>
<keyword evidence="2" id="KW-1185">Reference proteome</keyword>
<dbReference type="PANTHER" id="PTHR21112:SF0">
    <property type="entry name" value="CHEMOSENSORY PROTEIN A 29A-RELATED"/>
    <property type="match status" value="1"/>
</dbReference>
<reference evidence="1" key="2">
    <citation type="submission" date="2020-05" db="UniProtKB">
        <authorList>
            <consortium name="EnsemblMetazoa"/>
        </authorList>
    </citation>
    <scope>IDENTIFICATION</scope>
    <source>
        <strain evidence="1">A-37</strain>
    </source>
</reference>
<evidence type="ECO:0000313" key="1">
    <source>
        <dbReference type="EnsemblMetazoa" id="ACUA026245-PA"/>
    </source>
</evidence>
<reference evidence="2" key="1">
    <citation type="submission" date="2013-09" db="EMBL/GenBank/DDBJ databases">
        <title>The Genome Sequence of Anopheles culicifacies species A.</title>
        <authorList>
            <consortium name="The Broad Institute Genomics Platform"/>
            <person name="Neafsey D.E."/>
            <person name="Besansky N."/>
            <person name="Howell P."/>
            <person name="Walton C."/>
            <person name="Young S.K."/>
            <person name="Zeng Q."/>
            <person name="Gargeya S."/>
            <person name="Fitzgerald M."/>
            <person name="Haas B."/>
            <person name="Abouelleil A."/>
            <person name="Allen A.W."/>
            <person name="Alvarado L."/>
            <person name="Arachchi H.M."/>
            <person name="Berlin A.M."/>
            <person name="Chapman S.B."/>
            <person name="Gainer-Dewar J."/>
            <person name="Goldberg J."/>
            <person name="Griggs A."/>
            <person name="Gujja S."/>
            <person name="Hansen M."/>
            <person name="Howarth C."/>
            <person name="Imamovic A."/>
            <person name="Ireland A."/>
            <person name="Larimer J."/>
            <person name="McCowan C."/>
            <person name="Murphy C."/>
            <person name="Pearson M."/>
            <person name="Poon T.W."/>
            <person name="Priest M."/>
            <person name="Roberts A."/>
            <person name="Saif S."/>
            <person name="Shea T."/>
            <person name="Sisk P."/>
            <person name="Sykes S."/>
            <person name="Wortman J."/>
            <person name="Nusbaum C."/>
            <person name="Birren B."/>
        </authorList>
    </citation>
    <scope>NUCLEOTIDE SEQUENCE [LARGE SCALE GENOMIC DNA]</scope>
    <source>
        <strain evidence="2">A-37</strain>
    </source>
</reference>
<dbReference type="AlphaFoldDB" id="A0A182MU18"/>
<dbReference type="VEuPathDB" id="VectorBase:ACUA026245"/>
<organism evidence="1 2">
    <name type="scientific">Anopheles culicifacies</name>
    <dbReference type="NCBI Taxonomy" id="139723"/>
    <lineage>
        <taxon>Eukaryota</taxon>
        <taxon>Metazoa</taxon>
        <taxon>Ecdysozoa</taxon>
        <taxon>Arthropoda</taxon>
        <taxon>Hexapoda</taxon>
        <taxon>Insecta</taxon>
        <taxon>Pterygota</taxon>
        <taxon>Neoptera</taxon>
        <taxon>Endopterygota</taxon>
        <taxon>Diptera</taxon>
        <taxon>Nematocera</taxon>
        <taxon>Culicoidea</taxon>
        <taxon>Culicidae</taxon>
        <taxon>Anophelinae</taxon>
        <taxon>Anopheles</taxon>
        <taxon>culicifacies species complex</taxon>
    </lineage>
</organism>